<evidence type="ECO:0000259" key="7">
    <source>
        <dbReference type="PROSITE" id="PS51935"/>
    </source>
</evidence>
<keyword evidence="6" id="KW-0732">Signal</keyword>
<feature type="region of interest" description="Disordered" evidence="5">
    <location>
        <begin position="23"/>
        <end position="55"/>
    </location>
</feature>
<keyword evidence="3 8" id="KW-0378">Hydrolase</keyword>
<feature type="region of interest" description="Disordered" evidence="5">
    <location>
        <begin position="258"/>
        <end position="295"/>
    </location>
</feature>
<keyword evidence="4" id="KW-0788">Thiol protease</keyword>
<dbReference type="PANTHER" id="PTHR47359">
    <property type="entry name" value="PEPTIDOGLYCAN DL-ENDOPEPTIDASE CWLO"/>
    <property type="match status" value="1"/>
</dbReference>
<feature type="region of interest" description="Disordered" evidence="5">
    <location>
        <begin position="202"/>
        <end position="223"/>
    </location>
</feature>
<keyword evidence="2" id="KW-0645">Protease</keyword>
<dbReference type="Pfam" id="PF00877">
    <property type="entry name" value="NLPC_P60"/>
    <property type="match status" value="1"/>
</dbReference>
<feature type="compositionally biased region" description="Basic and acidic residues" evidence="5">
    <location>
        <begin position="258"/>
        <end position="271"/>
    </location>
</feature>
<dbReference type="GO" id="GO:0008234">
    <property type="term" value="F:cysteine-type peptidase activity"/>
    <property type="evidence" value="ECO:0007669"/>
    <property type="project" value="UniProtKB-KW"/>
</dbReference>
<dbReference type="InterPro" id="IPR051794">
    <property type="entry name" value="PG_Endopeptidase_C40"/>
</dbReference>
<dbReference type="InterPro" id="IPR038765">
    <property type="entry name" value="Papain-like_cys_pep_sf"/>
</dbReference>
<evidence type="ECO:0000313" key="8">
    <source>
        <dbReference type="EMBL" id="TCO53447.1"/>
    </source>
</evidence>
<proteinExistence type="inferred from homology"/>
<dbReference type="SUPFAM" id="SSF54001">
    <property type="entry name" value="Cysteine proteinases"/>
    <property type="match status" value="1"/>
</dbReference>
<sequence>MTRTVRSALVAALLVLTCAAPAVAVPPPPPKPSDQEVQDSKTDRDTKAGRVGELTNQLATAETKLTDLQANVELKMEDANKALVDLDTARAAADKARDDAAATRREADAAAAVIDRIRQDVDDFAAASFRQGSTIGSMSAFFGAKSPQDLLDRAQMLNAVSGSQLDALDRMQVARVDQANKDSLARAALAMADQKQAEAQRAKQVADAATRAAEEARRTQAADAAKIEADKANTEQQLQDAQAKVGDLESQLQRYRDWQAAKQKEDEERAKQAAAANANRPGRPAPSRPSAGRPAVGSNAVQLVIARALAQLGMPYAWGGGNANGPSRGIRDGGVADMFGDFNKIGFDCSGLMIYAFAGAGVSLPHYSGYQATSGQRVPLSQMQPGDMLFWATGGQIHHVALYIGNGQMIEAPYSGSRVRIAPVRYGGIVPYATRVL</sequence>
<comment type="similarity">
    <text evidence="1">Belongs to the peptidase C40 family.</text>
</comment>
<evidence type="ECO:0000256" key="5">
    <source>
        <dbReference type="SAM" id="MobiDB-lite"/>
    </source>
</evidence>
<feature type="compositionally biased region" description="Basic and acidic residues" evidence="5">
    <location>
        <begin position="38"/>
        <end position="50"/>
    </location>
</feature>
<feature type="compositionally biased region" description="Low complexity" evidence="5">
    <location>
        <begin position="272"/>
        <end position="282"/>
    </location>
</feature>
<name>A0A4R2J622_9PSEU</name>
<dbReference type="AlphaFoldDB" id="A0A4R2J622"/>
<evidence type="ECO:0000256" key="4">
    <source>
        <dbReference type="ARBA" id="ARBA00022807"/>
    </source>
</evidence>
<feature type="domain" description="NlpC/P60" evidence="7">
    <location>
        <begin position="298"/>
        <end position="437"/>
    </location>
</feature>
<feature type="compositionally biased region" description="Basic and acidic residues" evidence="5">
    <location>
        <begin position="212"/>
        <end position="223"/>
    </location>
</feature>
<dbReference type="EMBL" id="SLWS01000010">
    <property type="protein sequence ID" value="TCO53447.1"/>
    <property type="molecule type" value="Genomic_DNA"/>
</dbReference>
<feature type="chain" id="PRO_5020233817" evidence="6">
    <location>
        <begin position="25"/>
        <end position="437"/>
    </location>
</feature>
<dbReference type="GO" id="GO:0006508">
    <property type="term" value="P:proteolysis"/>
    <property type="evidence" value="ECO:0007669"/>
    <property type="project" value="UniProtKB-KW"/>
</dbReference>
<feature type="signal peptide" evidence="6">
    <location>
        <begin position="1"/>
        <end position="24"/>
    </location>
</feature>
<dbReference type="Gene3D" id="3.90.1720.10">
    <property type="entry name" value="endopeptidase domain like (from Nostoc punctiforme)"/>
    <property type="match status" value="1"/>
</dbReference>
<dbReference type="PANTHER" id="PTHR47359:SF3">
    <property type="entry name" value="NLP_P60 DOMAIN-CONTAINING PROTEIN-RELATED"/>
    <property type="match status" value="1"/>
</dbReference>
<evidence type="ECO:0000256" key="2">
    <source>
        <dbReference type="ARBA" id="ARBA00022670"/>
    </source>
</evidence>
<dbReference type="OrthoDB" id="4771638at2"/>
<reference evidence="8 9" key="1">
    <citation type="submission" date="2019-03" db="EMBL/GenBank/DDBJ databases">
        <title>Genomic Encyclopedia of Type Strains, Phase IV (KMG-IV): sequencing the most valuable type-strain genomes for metagenomic binning, comparative biology and taxonomic classification.</title>
        <authorList>
            <person name="Goeker M."/>
        </authorList>
    </citation>
    <scope>NUCLEOTIDE SEQUENCE [LARGE SCALE GENOMIC DNA]</scope>
    <source>
        <strain evidence="8 9">DSM 45934</strain>
    </source>
</reference>
<comment type="caution">
    <text evidence="8">The sequence shown here is derived from an EMBL/GenBank/DDBJ whole genome shotgun (WGS) entry which is preliminary data.</text>
</comment>
<organism evidence="8 9">
    <name type="scientific">Actinocrispum wychmicini</name>
    <dbReference type="NCBI Taxonomy" id="1213861"/>
    <lineage>
        <taxon>Bacteria</taxon>
        <taxon>Bacillati</taxon>
        <taxon>Actinomycetota</taxon>
        <taxon>Actinomycetes</taxon>
        <taxon>Pseudonocardiales</taxon>
        <taxon>Pseudonocardiaceae</taxon>
        <taxon>Actinocrispum</taxon>
    </lineage>
</organism>
<evidence type="ECO:0000256" key="1">
    <source>
        <dbReference type="ARBA" id="ARBA00007074"/>
    </source>
</evidence>
<gene>
    <name evidence="8" type="ORF">EV192_11036</name>
</gene>
<evidence type="ECO:0000256" key="3">
    <source>
        <dbReference type="ARBA" id="ARBA00022801"/>
    </source>
</evidence>
<evidence type="ECO:0000313" key="9">
    <source>
        <dbReference type="Proteomes" id="UP000295680"/>
    </source>
</evidence>
<protein>
    <submittedName>
        <fullName evidence="8">Cell wall-associated NlpC family hydrolase</fullName>
    </submittedName>
</protein>
<dbReference type="RefSeq" id="WP_132123435.1">
    <property type="nucleotide sequence ID" value="NZ_SLWS01000010.1"/>
</dbReference>
<accession>A0A4R2J622</accession>
<dbReference type="Proteomes" id="UP000295680">
    <property type="component" value="Unassembled WGS sequence"/>
</dbReference>
<evidence type="ECO:0000256" key="6">
    <source>
        <dbReference type="SAM" id="SignalP"/>
    </source>
</evidence>
<dbReference type="InterPro" id="IPR000064">
    <property type="entry name" value="NLP_P60_dom"/>
</dbReference>
<keyword evidence="9" id="KW-1185">Reference proteome</keyword>
<dbReference type="PROSITE" id="PS51935">
    <property type="entry name" value="NLPC_P60"/>
    <property type="match status" value="1"/>
</dbReference>